<organism evidence="2 3">
    <name type="scientific">Phycicoccus sonneratiae</name>
    <dbReference type="NCBI Taxonomy" id="2807628"/>
    <lineage>
        <taxon>Bacteria</taxon>
        <taxon>Bacillati</taxon>
        <taxon>Actinomycetota</taxon>
        <taxon>Actinomycetes</taxon>
        <taxon>Micrococcales</taxon>
        <taxon>Intrasporangiaceae</taxon>
        <taxon>Phycicoccus</taxon>
    </lineage>
</organism>
<dbReference type="PANTHER" id="PTHR33164">
    <property type="entry name" value="TRANSCRIPTIONAL REGULATOR, MARR FAMILY"/>
    <property type="match status" value="1"/>
</dbReference>
<dbReference type="Gene3D" id="1.10.10.10">
    <property type="entry name" value="Winged helix-like DNA-binding domain superfamily/Winged helix DNA-binding domain"/>
    <property type="match status" value="1"/>
</dbReference>
<evidence type="ECO:0000313" key="2">
    <source>
        <dbReference type="EMBL" id="MBM6402093.1"/>
    </source>
</evidence>
<dbReference type="InterPro" id="IPR036390">
    <property type="entry name" value="WH_DNA-bd_sf"/>
</dbReference>
<dbReference type="Pfam" id="PF12802">
    <property type="entry name" value="MarR_2"/>
    <property type="match status" value="1"/>
</dbReference>
<dbReference type="PANTHER" id="PTHR33164:SF43">
    <property type="entry name" value="HTH-TYPE TRANSCRIPTIONAL REPRESSOR YETL"/>
    <property type="match status" value="1"/>
</dbReference>
<gene>
    <name evidence="2" type="ORF">JQN70_16970</name>
</gene>
<dbReference type="InterPro" id="IPR000835">
    <property type="entry name" value="HTH_MarR-typ"/>
</dbReference>
<dbReference type="SUPFAM" id="SSF46785">
    <property type="entry name" value="Winged helix' DNA-binding domain"/>
    <property type="match status" value="1"/>
</dbReference>
<accession>A0ABS2CQD0</accession>
<evidence type="ECO:0000313" key="3">
    <source>
        <dbReference type="Proteomes" id="UP001430172"/>
    </source>
</evidence>
<name>A0ABS2CQD0_9MICO</name>
<dbReference type="RefSeq" id="WP_204132564.1">
    <property type="nucleotide sequence ID" value="NZ_JAFDVD010000021.1"/>
</dbReference>
<sequence length="148" mass="16174">MTRRPAGLPLAALLGRTQARFVAECEQRVAAAGFPDLRVAHGANVLRHLDRDRGSSSADLVRLSGITKQAVSQQVSYLVGHGYLRVEPDADDARTRRLTLTARGEEGRAVLHATFGAVEREWRRRYGAPVLDALRDALEHVAATDGRP</sequence>
<evidence type="ECO:0000259" key="1">
    <source>
        <dbReference type="Pfam" id="PF12802"/>
    </source>
</evidence>
<comment type="caution">
    <text evidence="2">The sequence shown here is derived from an EMBL/GenBank/DDBJ whole genome shotgun (WGS) entry which is preliminary data.</text>
</comment>
<dbReference type="Proteomes" id="UP001430172">
    <property type="component" value="Unassembled WGS sequence"/>
</dbReference>
<dbReference type="InterPro" id="IPR039422">
    <property type="entry name" value="MarR/SlyA-like"/>
</dbReference>
<dbReference type="InterPro" id="IPR036388">
    <property type="entry name" value="WH-like_DNA-bd_sf"/>
</dbReference>
<protein>
    <submittedName>
        <fullName evidence="2">MarR family transcriptional regulator</fullName>
    </submittedName>
</protein>
<dbReference type="EMBL" id="JAFDVD010000021">
    <property type="protein sequence ID" value="MBM6402093.1"/>
    <property type="molecule type" value="Genomic_DNA"/>
</dbReference>
<reference evidence="2" key="1">
    <citation type="submission" date="2021-02" db="EMBL/GenBank/DDBJ databases">
        <title>Phycicoccus sp. MQZ13P-5T, whole genome shotgun sequence.</title>
        <authorList>
            <person name="Tuo L."/>
        </authorList>
    </citation>
    <scope>NUCLEOTIDE SEQUENCE</scope>
    <source>
        <strain evidence="2">MQZ13P-5</strain>
    </source>
</reference>
<feature type="domain" description="HTH marR-type" evidence="1">
    <location>
        <begin position="44"/>
        <end position="94"/>
    </location>
</feature>
<keyword evidence="3" id="KW-1185">Reference proteome</keyword>
<proteinExistence type="predicted"/>